<evidence type="ECO:0000256" key="1">
    <source>
        <dbReference type="ARBA" id="ARBA00004370"/>
    </source>
</evidence>
<keyword evidence="3" id="KW-0812">Transmembrane</keyword>
<dbReference type="PATRIC" id="fig|1288963.3.peg.2195"/>
<dbReference type="Gene3D" id="3.10.20.310">
    <property type="entry name" value="membrane protein fhac"/>
    <property type="match status" value="1"/>
</dbReference>
<organism evidence="6 7">
    <name type="scientific">Lunatimonas lonarensis</name>
    <dbReference type="NCBI Taxonomy" id="1232681"/>
    <lineage>
        <taxon>Bacteria</taxon>
        <taxon>Pseudomonadati</taxon>
        <taxon>Bacteroidota</taxon>
        <taxon>Cytophagia</taxon>
        <taxon>Cytophagales</taxon>
        <taxon>Cyclobacteriaceae</taxon>
    </lineage>
</organism>
<reference evidence="6 7" key="1">
    <citation type="submission" date="2013-02" db="EMBL/GenBank/DDBJ databases">
        <title>A novel strain isolated from Lonar lake, Maharashtra, India.</title>
        <authorList>
            <person name="Singh A."/>
        </authorList>
    </citation>
    <scope>NUCLEOTIDE SEQUENCE [LARGE SCALE GENOMIC DNA]</scope>
    <source>
        <strain evidence="6 7">AK24</strain>
    </source>
</reference>
<evidence type="ECO:0000313" key="6">
    <source>
        <dbReference type="EMBL" id="EON77336.1"/>
    </source>
</evidence>
<gene>
    <name evidence="6" type="ORF">ADIS_2204</name>
</gene>
<protein>
    <recommendedName>
        <fullName evidence="5">Bacterial surface antigen (D15) domain-containing protein</fullName>
    </recommendedName>
</protein>
<dbReference type="GO" id="GO:0019867">
    <property type="term" value="C:outer membrane"/>
    <property type="evidence" value="ECO:0007669"/>
    <property type="project" value="InterPro"/>
</dbReference>
<keyword evidence="4" id="KW-0472">Membrane</keyword>
<dbReference type="Gene3D" id="2.40.160.50">
    <property type="entry name" value="membrane protein fhac: a member of the omp85/tpsb transporter family"/>
    <property type="match status" value="1"/>
</dbReference>
<evidence type="ECO:0000256" key="3">
    <source>
        <dbReference type="ARBA" id="ARBA00022692"/>
    </source>
</evidence>
<sequence length="562" mass="64205">MQIAAASAVSNDTLSIQITGEKVSKETVYLPDSLARHQYVQEQLQRLRSEGFLLARVTSSNLSSAHRQTVEIQTSQRFEWMELRRGDLPESILFRAGYDSRAFEQKPINYDQLVRLFEKILDHSQRSGFPFASVKLDSISQLEGKLAAAIHYDAGPFIRFDTLKVTGDSKTRPLFLARSLRIQPGEPFSQRQVDRSLRSLRTIPYLQVVGEPSLSFQNEEATLYLPINDRRINSVDGIIGVLPNEIEGNRLLVTGQFDVLLYNVSGKGRNYQINWQRLSQFSQNLRLNASEPLVFGTGIDVNASFFLLKEDTTFLNRDFRIELGYRINPVLYMRFFSRRQAGDLLSTFHLRDATRLPPAADFRFTNYGVDLEYKALDDAFFPKRGSRADLEIGIGNKRILQNTGLPPELYHNMLGRSIQYYAEAGYSLYQLWGPAFGNLIRFRGGLMENPNLLLNDLFRVGGLKSIRGFNENHFFASRYAFMNLEPRFYFDTSSYFLIFADAAVMESGLNERQRDFPYAFGGGFSMQTRGGIFQFVYALGKSADQPLGFNYSRVHFGYTGRF</sequence>
<dbReference type="PANTHER" id="PTHR12815:SF18">
    <property type="entry name" value="SORTING AND ASSEMBLY MACHINERY COMPONENT 50 HOMOLOG"/>
    <property type="match status" value="1"/>
</dbReference>
<name>R7ZT59_9BACT</name>
<feature type="domain" description="Bacterial surface antigen (D15)" evidence="5">
    <location>
        <begin position="263"/>
        <end position="562"/>
    </location>
</feature>
<dbReference type="InterPro" id="IPR000184">
    <property type="entry name" value="Bac_surfAg_D15"/>
</dbReference>
<comment type="caution">
    <text evidence="6">The sequence shown here is derived from an EMBL/GenBank/DDBJ whole genome shotgun (WGS) entry which is preliminary data.</text>
</comment>
<dbReference type="EMBL" id="AQHR01000059">
    <property type="protein sequence ID" value="EON77336.1"/>
    <property type="molecule type" value="Genomic_DNA"/>
</dbReference>
<comment type="subcellular location">
    <subcellularLocation>
        <location evidence="1">Membrane</location>
    </subcellularLocation>
</comment>
<accession>R7ZT59</accession>
<evidence type="ECO:0000259" key="5">
    <source>
        <dbReference type="Pfam" id="PF01103"/>
    </source>
</evidence>
<dbReference type="AlphaFoldDB" id="R7ZT59"/>
<dbReference type="InterPro" id="IPR039910">
    <property type="entry name" value="D15-like"/>
</dbReference>
<evidence type="ECO:0000256" key="4">
    <source>
        <dbReference type="ARBA" id="ARBA00023136"/>
    </source>
</evidence>
<evidence type="ECO:0000313" key="7">
    <source>
        <dbReference type="Proteomes" id="UP000013909"/>
    </source>
</evidence>
<dbReference type="PANTHER" id="PTHR12815">
    <property type="entry name" value="SORTING AND ASSEMBLY MACHINERY SAMM50 PROTEIN FAMILY MEMBER"/>
    <property type="match status" value="1"/>
</dbReference>
<keyword evidence="7" id="KW-1185">Reference proteome</keyword>
<proteinExistence type="predicted"/>
<dbReference type="STRING" id="1232681.ADIS_2204"/>
<dbReference type="Proteomes" id="UP000013909">
    <property type="component" value="Unassembled WGS sequence"/>
</dbReference>
<keyword evidence="2" id="KW-1134">Transmembrane beta strand</keyword>
<dbReference type="Pfam" id="PF01103">
    <property type="entry name" value="Omp85"/>
    <property type="match status" value="1"/>
</dbReference>
<evidence type="ECO:0000256" key="2">
    <source>
        <dbReference type="ARBA" id="ARBA00022452"/>
    </source>
</evidence>